<dbReference type="Gene3D" id="3.30.70.920">
    <property type="match status" value="1"/>
</dbReference>
<organism evidence="5 6">
    <name type="scientific">Ruegeria haliotis</name>
    <dbReference type="NCBI Taxonomy" id="2747601"/>
    <lineage>
        <taxon>Bacteria</taxon>
        <taxon>Pseudomonadati</taxon>
        <taxon>Pseudomonadota</taxon>
        <taxon>Alphaproteobacteria</taxon>
        <taxon>Rhodobacterales</taxon>
        <taxon>Roseobacteraceae</taxon>
        <taxon>Ruegeria</taxon>
    </lineage>
</organism>
<evidence type="ECO:0000256" key="1">
    <source>
        <dbReference type="ARBA" id="ARBA00023015"/>
    </source>
</evidence>
<protein>
    <submittedName>
        <fullName evidence="5">Lrp/AsnC family transcriptional regulator</fullName>
    </submittedName>
</protein>
<keyword evidence="6" id="KW-1185">Reference proteome</keyword>
<dbReference type="InterPro" id="IPR036388">
    <property type="entry name" value="WH-like_DNA-bd_sf"/>
</dbReference>
<dbReference type="InterPro" id="IPR011991">
    <property type="entry name" value="ArsR-like_HTH"/>
</dbReference>
<dbReference type="InterPro" id="IPR000485">
    <property type="entry name" value="AsnC-type_HTH_dom"/>
</dbReference>
<proteinExistence type="predicted"/>
<dbReference type="PROSITE" id="PS50956">
    <property type="entry name" value="HTH_ASNC_2"/>
    <property type="match status" value="1"/>
</dbReference>
<reference evidence="5 6" key="1">
    <citation type="submission" date="2020-06" db="EMBL/GenBank/DDBJ databases">
        <authorList>
            <person name="Cao W.R."/>
        </authorList>
    </citation>
    <scope>NUCLEOTIDE SEQUENCE [LARGE SCALE GENOMIC DNA]</scope>
    <source>
        <strain evidence="5 6">B1Z28</strain>
    </source>
</reference>
<dbReference type="Pfam" id="PF13404">
    <property type="entry name" value="HTH_AsnC-type"/>
    <property type="match status" value="1"/>
</dbReference>
<dbReference type="SUPFAM" id="SSF54909">
    <property type="entry name" value="Dimeric alpha+beta barrel"/>
    <property type="match status" value="1"/>
</dbReference>
<dbReference type="SMART" id="SM00344">
    <property type="entry name" value="HTH_ASNC"/>
    <property type="match status" value="1"/>
</dbReference>
<dbReference type="InterPro" id="IPR019887">
    <property type="entry name" value="Tscrpt_reg_AsnC/Lrp_C"/>
</dbReference>
<dbReference type="PRINTS" id="PR00033">
    <property type="entry name" value="HTHASNC"/>
</dbReference>
<evidence type="ECO:0000256" key="2">
    <source>
        <dbReference type="ARBA" id="ARBA00023125"/>
    </source>
</evidence>
<dbReference type="Pfam" id="PF01037">
    <property type="entry name" value="AsnC_trans_reg"/>
    <property type="match status" value="1"/>
</dbReference>
<keyword evidence="3" id="KW-0804">Transcription</keyword>
<dbReference type="InterPro" id="IPR011008">
    <property type="entry name" value="Dimeric_a/b-barrel"/>
</dbReference>
<dbReference type="EMBL" id="JABXWT010000008">
    <property type="protein sequence ID" value="NVO56927.1"/>
    <property type="molecule type" value="Genomic_DNA"/>
</dbReference>
<evidence type="ECO:0000259" key="4">
    <source>
        <dbReference type="PROSITE" id="PS50956"/>
    </source>
</evidence>
<evidence type="ECO:0000313" key="5">
    <source>
        <dbReference type="EMBL" id="NVO56927.1"/>
    </source>
</evidence>
<name>A0ABX2PUX3_9RHOB</name>
<dbReference type="Gene3D" id="1.10.10.10">
    <property type="entry name" value="Winged helix-like DNA-binding domain superfamily/Winged helix DNA-binding domain"/>
    <property type="match status" value="1"/>
</dbReference>
<dbReference type="CDD" id="cd00090">
    <property type="entry name" value="HTH_ARSR"/>
    <property type="match status" value="1"/>
</dbReference>
<comment type="caution">
    <text evidence="5">The sequence shown here is derived from an EMBL/GenBank/DDBJ whole genome shotgun (WGS) entry which is preliminary data.</text>
</comment>
<keyword evidence="1" id="KW-0805">Transcription regulation</keyword>
<keyword evidence="2" id="KW-0238">DNA-binding</keyword>
<evidence type="ECO:0000256" key="3">
    <source>
        <dbReference type="ARBA" id="ARBA00023163"/>
    </source>
</evidence>
<dbReference type="InterPro" id="IPR019888">
    <property type="entry name" value="Tscrpt_reg_AsnC-like"/>
</dbReference>
<dbReference type="RefSeq" id="WP_176865842.1">
    <property type="nucleotide sequence ID" value="NZ_JABXWT010000008.1"/>
</dbReference>
<evidence type="ECO:0000313" key="6">
    <source>
        <dbReference type="Proteomes" id="UP000630805"/>
    </source>
</evidence>
<dbReference type="PANTHER" id="PTHR30154:SF34">
    <property type="entry name" value="TRANSCRIPTIONAL REGULATOR AZLB"/>
    <property type="match status" value="1"/>
</dbReference>
<feature type="domain" description="HTH asnC-type" evidence="4">
    <location>
        <begin position="5"/>
        <end position="67"/>
    </location>
</feature>
<gene>
    <name evidence="5" type="ORF">HW561_14120</name>
</gene>
<dbReference type="SUPFAM" id="SSF46785">
    <property type="entry name" value="Winged helix' DNA-binding domain"/>
    <property type="match status" value="1"/>
</dbReference>
<dbReference type="PANTHER" id="PTHR30154">
    <property type="entry name" value="LEUCINE-RESPONSIVE REGULATORY PROTEIN"/>
    <property type="match status" value="1"/>
</dbReference>
<dbReference type="InterPro" id="IPR036390">
    <property type="entry name" value="WH_DNA-bd_sf"/>
</dbReference>
<accession>A0ABX2PUX3</accession>
<dbReference type="Proteomes" id="UP000630805">
    <property type="component" value="Unassembled WGS sequence"/>
</dbReference>
<sequence>MTTSLDQTDRAILTVLQHDTRLSTDTLADRVGASRSSIQRRLKRLNETGVIEREVIQLNPQKANALMTFVVEVELERERVDLLDDFKRSMLALDEVQQCYYITGHADFILIVLVKDMNDYDRFSRLVFVENPNIRRFATSVVVDRVKASLRVPLE</sequence>